<gene>
    <name evidence="1" type="primary">52</name>
    <name evidence="1" type="ORF">PBI_TEAMOCIL_52</name>
</gene>
<evidence type="ECO:0000313" key="2">
    <source>
        <dbReference type="Proteomes" id="UP000424425"/>
    </source>
</evidence>
<dbReference type="RefSeq" id="YP_010752080.1">
    <property type="nucleotide sequence ID" value="NC_073376.1"/>
</dbReference>
<sequence>MSADLPEGVSTADVRGHAISLSIVGTLVNLTGLYLNAEDGTTAEAEAETELDEFLERVVQMGPEVAGRALLVFASLITQAGDEATVQAWFDDQGQHIATALAQEESGD</sequence>
<organism evidence="1 2">
    <name type="scientific">Microbacterium phage Teamocil</name>
    <dbReference type="NCBI Taxonomy" id="2656554"/>
    <lineage>
        <taxon>Viruses</taxon>
        <taxon>Duplodnaviria</taxon>
        <taxon>Heunggongvirae</taxon>
        <taxon>Uroviricota</taxon>
        <taxon>Caudoviricetes</taxon>
        <taxon>Hodgkinviridae</taxon>
        <taxon>Metamorphoovirus</taxon>
        <taxon>Metamorphoovirus teamocil</taxon>
    </lineage>
</organism>
<dbReference type="KEGG" id="vg:80005755"/>
<reference evidence="1 2" key="1">
    <citation type="submission" date="2019-10" db="EMBL/GenBank/DDBJ databases">
        <authorList>
            <person name="Aull H.A."/>
            <person name="Lauer M.J."/>
            <person name="Garlena R.A."/>
            <person name="Russell D.A."/>
            <person name="Pope W.H."/>
            <person name="Jacobs-Sera D."/>
            <person name="Hatfull G.F."/>
        </authorList>
    </citation>
    <scope>NUCLEOTIDE SEQUENCE [LARGE SCALE GENOMIC DNA]</scope>
</reference>
<dbReference type="EMBL" id="MN586059">
    <property type="protein sequence ID" value="QGJ97003.1"/>
    <property type="molecule type" value="Genomic_DNA"/>
</dbReference>
<protein>
    <submittedName>
        <fullName evidence="1">Uncharacterized protein</fullName>
    </submittedName>
</protein>
<accession>A0A649VZP3</accession>
<dbReference type="GeneID" id="80005755"/>
<evidence type="ECO:0000313" key="1">
    <source>
        <dbReference type="EMBL" id="QGJ97003.1"/>
    </source>
</evidence>
<proteinExistence type="predicted"/>
<keyword evidence="2" id="KW-1185">Reference proteome</keyword>
<name>A0A649VZP3_9CAUD</name>
<dbReference type="Proteomes" id="UP000424425">
    <property type="component" value="Segment"/>
</dbReference>